<evidence type="ECO:0000313" key="1">
    <source>
        <dbReference type="EMBL" id="ACS90781.1"/>
    </source>
</evidence>
<dbReference type="HOGENOM" id="CLU_2784322_0_0_2"/>
<evidence type="ECO:0000313" key="2">
    <source>
        <dbReference type="Proteomes" id="UP000009079"/>
    </source>
</evidence>
<dbReference type="KEGG" id="tsi:TSIB_1730"/>
<keyword evidence="2" id="KW-1185">Reference proteome</keyword>
<proteinExistence type="predicted"/>
<accession>C6A586</accession>
<dbReference type="EMBL" id="CP001463">
    <property type="protein sequence ID" value="ACS90781.1"/>
    <property type="molecule type" value="Genomic_DNA"/>
</dbReference>
<gene>
    <name evidence="1" type="ordered locus">TSIB_1730</name>
</gene>
<dbReference type="Proteomes" id="UP000009079">
    <property type="component" value="Chromosome"/>
</dbReference>
<organism evidence="1 2">
    <name type="scientific">Thermococcus sibiricus (strain DSM 12597 / MM 739)</name>
    <dbReference type="NCBI Taxonomy" id="604354"/>
    <lineage>
        <taxon>Archaea</taxon>
        <taxon>Methanobacteriati</taxon>
        <taxon>Methanobacteriota</taxon>
        <taxon>Thermococci</taxon>
        <taxon>Thermococcales</taxon>
        <taxon>Thermococcaceae</taxon>
        <taxon>Thermococcus</taxon>
    </lineage>
</organism>
<sequence length="72" mass="8152">MGMEMDAKVCKFCAGERLEDIVKRLKERNFNVSVEECIELCAKYECGNINVIAGEKEISVKSFEDFLKALEG</sequence>
<name>C6A586_THESM</name>
<evidence type="ECO:0008006" key="3">
    <source>
        <dbReference type="Google" id="ProtNLM"/>
    </source>
</evidence>
<dbReference type="AlphaFoldDB" id="C6A586"/>
<dbReference type="eggNOG" id="arCOG08369">
    <property type="taxonomic scope" value="Archaea"/>
</dbReference>
<reference evidence="1 2" key="1">
    <citation type="journal article" date="2009" name="Appl. Environ. Microbiol.">
        <title>Metabolic versatility and indigenous origin of the archaeon Thermococcus sibiricus, isolated from a siberian oil reservoir, as revealed by genome analysis.</title>
        <authorList>
            <person name="Mardanov A.V."/>
            <person name="Ravin N.V."/>
            <person name="Svetlitchnyi V.A."/>
            <person name="Beletsky A.V."/>
            <person name="Miroshnichenko M.L."/>
            <person name="Bonch-Osmolovskaya E.A."/>
            <person name="Skryabin K.G."/>
        </authorList>
    </citation>
    <scope>NUCLEOTIDE SEQUENCE [LARGE SCALE GENOMIC DNA]</scope>
    <source>
        <strain evidence="2">DSM 12597 / MM 739</strain>
    </source>
</reference>
<protein>
    <recommendedName>
        <fullName evidence="3">DUF1450 domain-containing protein</fullName>
    </recommendedName>
</protein>
<dbReference type="STRING" id="604354.TSIB_1730"/>